<dbReference type="SUPFAM" id="SSF103256">
    <property type="entry name" value="Hypothetical protein TM0160"/>
    <property type="match status" value="1"/>
</dbReference>
<feature type="domain" description="BFN" evidence="1">
    <location>
        <begin position="11"/>
        <end position="145"/>
    </location>
</feature>
<dbReference type="PANTHER" id="PTHR15160">
    <property type="entry name" value="VON HIPPEL-LINDAU PROTEIN"/>
    <property type="match status" value="1"/>
</dbReference>
<dbReference type="KEGG" id="osu:NT6N_32510"/>
<gene>
    <name evidence="2" type="ORF">NT6N_32510</name>
</gene>
<protein>
    <recommendedName>
        <fullName evidence="1">BFN domain-containing protein</fullName>
    </recommendedName>
</protein>
<dbReference type="GO" id="GO:0004518">
    <property type="term" value="F:nuclease activity"/>
    <property type="evidence" value="ECO:0007669"/>
    <property type="project" value="InterPro"/>
</dbReference>
<evidence type="ECO:0000259" key="1">
    <source>
        <dbReference type="PROSITE" id="PS51658"/>
    </source>
</evidence>
<dbReference type="InterPro" id="IPR003729">
    <property type="entry name" value="Bi_nuclease_dom"/>
</dbReference>
<dbReference type="Gene3D" id="3.10.690.10">
    <property type="entry name" value="Bifunctional nuclease domain"/>
    <property type="match status" value="1"/>
</dbReference>
<dbReference type="EMBL" id="AP026866">
    <property type="protein sequence ID" value="BDS08211.1"/>
    <property type="molecule type" value="Genomic_DNA"/>
</dbReference>
<proteinExistence type="predicted"/>
<name>A0AAT9FQE3_9BACT</name>
<dbReference type="AlphaFoldDB" id="A0AAT9FQE3"/>
<organism evidence="2">
    <name type="scientific">Oceaniferula spumae</name>
    <dbReference type="NCBI Taxonomy" id="2979115"/>
    <lineage>
        <taxon>Bacteria</taxon>
        <taxon>Pseudomonadati</taxon>
        <taxon>Verrucomicrobiota</taxon>
        <taxon>Verrucomicrobiia</taxon>
        <taxon>Verrucomicrobiales</taxon>
        <taxon>Verrucomicrobiaceae</taxon>
        <taxon>Oceaniferula</taxon>
    </lineage>
</organism>
<accession>A0AAT9FQE3</accession>
<dbReference type="PROSITE" id="PS51257">
    <property type="entry name" value="PROKAR_LIPOPROTEIN"/>
    <property type="match status" value="1"/>
</dbReference>
<sequence length="156" mass="17169">MAYTSIKMSDESKVKVEPVALMPTSAGCAVFLGDGDKVIVFYIEPAIGASINAVMSGVKPPRPLTHDLFSQILDAFGAKVERAVIVKVEGDVFYARLFIVAENEIMERKVIEIDARPSDCLALAVRQEAPIYVLQHVWDDLRDMSDVLAELKDKGE</sequence>
<dbReference type="InterPro" id="IPR036104">
    <property type="entry name" value="BFN_sf"/>
</dbReference>
<evidence type="ECO:0000313" key="2">
    <source>
        <dbReference type="EMBL" id="BDS08211.1"/>
    </source>
</evidence>
<dbReference type="PROSITE" id="PS51658">
    <property type="entry name" value="BFN"/>
    <property type="match status" value="1"/>
</dbReference>
<dbReference type="Pfam" id="PF02577">
    <property type="entry name" value="BFN_dom"/>
    <property type="match status" value="1"/>
</dbReference>
<dbReference type="PANTHER" id="PTHR15160:SF1">
    <property type="entry name" value="VON HIPPEL-LINDAU DISEASE TUMOR SUPPRESSOR"/>
    <property type="match status" value="1"/>
</dbReference>
<reference evidence="2" key="1">
    <citation type="submission" date="2024-07" db="EMBL/GenBank/DDBJ databases">
        <title>Complete genome sequence of Verrucomicrobiaceae bacterium NT6N.</title>
        <authorList>
            <person name="Huang C."/>
            <person name="Takami H."/>
            <person name="Hamasaki K."/>
        </authorList>
    </citation>
    <scope>NUCLEOTIDE SEQUENCE</scope>
    <source>
        <strain evidence="2">NT6N</strain>
    </source>
</reference>